<dbReference type="PRINTS" id="PR00099">
    <property type="entry name" value="CPSGATASE"/>
</dbReference>
<dbReference type="InterPro" id="IPR017926">
    <property type="entry name" value="GATASE"/>
</dbReference>
<dbReference type="FunFam" id="3.50.30.20:FF:000001">
    <property type="entry name" value="Carbamoyl-phosphate synthase small chain"/>
    <property type="match status" value="1"/>
</dbReference>
<evidence type="ECO:0000256" key="6">
    <source>
        <dbReference type="ARBA" id="ARBA00022598"/>
    </source>
</evidence>
<evidence type="ECO:0000256" key="3">
    <source>
        <dbReference type="ARBA" id="ARBA00007800"/>
    </source>
</evidence>
<evidence type="ECO:0000256" key="10">
    <source>
        <dbReference type="ARBA" id="ARBA00022962"/>
    </source>
</evidence>
<dbReference type="GO" id="GO:0005524">
    <property type="term" value="F:ATP binding"/>
    <property type="evidence" value="ECO:0007669"/>
    <property type="project" value="UniProtKB-KW"/>
</dbReference>
<keyword evidence="9" id="KW-0067">ATP-binding</keyword>
<dbReference type="InterPro" id="IPR035686">
    <property type="entry name" value="CPSase_GATase1"/>
</dbReference>
<gene>
    <name evidence="15" type="ORF">METZ01_LOCUS54801</name>
</gene>
<dbReference type="GO" id="GO:0006541">
    <property type="term" value="P:glutamine metabolic process"/>
    <property type="evidence" value="ECO:0007669"/>
    <property type="project" value="InterPro"/>
</dbReference>
<evidence type="ECO:0000256" key="12">
    <source>
        <dbReference type="ARBA" id="ARBA00044031"/>
    </source>
</evidence>
<dbReference type="NCBIfam" id="TIGR01368">
    <property type="entry name" value="CPSaseIIsmall"/>
    <property type="match status" value="1"/>
</dbReference>
<keyword evidence="7" id="KW-0028">Amino-acid biosynthesis</keyword>
<dbReference type="Gene3D" id="3.50.30.20">
    <property type="entry name" value="Carbamoyl-phosphate synthase small subunit, N-terminal domain"/>
    <property type="match status" value="1"/>
</dbReference>
<protein>
    <recommendedName>
        <fullName evidence="4">carbamoyl-phosphate synthase (glutamine-hydrolyzing)</fullName>
        <ecNumber evidence="4">6.3.5.5</ecNumber>
    </recommendedName>
</protein>
<evidence type="ECO:0000259" key="14">
    <source>
        <dbReference type="SMART" id="SM01097"/>
    </source>
</evidence>
<keyword evidence="5" id="KW-0055">Arginine biosynthesis</keyword>
<reference evidence="15" key="1">
    <citation type="submission" date="2018-05" db="EMBL/GenBank/DDBJ databases">
        <authorList>
            <person name="Lanie J.A."/>
            <person name="Ng W.-L."/>
            <person name="Kazmierczak K.M."/>
            <person name="Andrzejewski T.M."/>
            <person name="Davidsen T.M."/>
            <person name="Wayne K.J."/>
            <person name="Tettelin H."/>
            <person name="Glass J.I."/>
            <person name="Rusch D."/>
            <person name="Podicherti R."/>
            <person name="Tsui H.-C.T."/>
            <person name="Winkler M.E."/>
        </authorList>
    </citation>
    <scope>NUCLEOTIDE SEQUENCE</scope>
</reference>
<proteinExistence type="inferred from homology"/>
<evidence type="ECO:0000256" key="8">
    <source>
        <dbReference type="ARBA" id="ARBA00022741"/>
    </source>
</evidence>
<keyword evidence="10" id="KW-0315">Glutamine amidotransferase</keyword>
<dbReference type="PROSITE" id="PS51273">
    <property type="entry name" value="GATASE_TYPE_1"/>
    <property type="match status" value="1"/>
</dbReference>
<dbReference type="AlphaFoldDB" id="A0A381SHX4"/>
<keyword evidence="11" id="KW-0665">Pyrimidine biosynthesis</keyword>
<evidence type="ECO:0000256" key="1">
    <source>
        <dbReference type="ARBA" id="ARBA00004812"/>
    </source>
</evidence>
<dbReference type="Pfam" id="PF00988">
    <property type="entry name" value="CPSase_sm_chain"/>
    <property type="match status" value="1"/>
</dbReference>
<feature type="non-terminal residue" evidence="15">
    <location>
        <position position="311"/>
    </location>
</feature>
<evidence type="ECO:0000256" key="9">
    <source>
        <dbReference type="ARBA" id="ARBA00022840"/>
    </source>
</evidence>
<accession>A0A381SHX4</accession>
<comment type="catalytic activity">
    <reaction evidence="13">
        <text>L-glutamine + H2O = L-glutamate + NH4(+)</text>
        <dbReference type="Rhea" id="RHEA:15889"/>
        <dbReference type="ChEBI" id="CHEBI:15377"/>
        <dbReference type="ChEBI" id="CHEBI:28938"/>
        <dbReference type="ChEBI" id="CHEBI:29985"/>
        <dbReference type="ChEBI" id="CHEBI:58359"/>
    </reaction>
</comment>
<dbReference type="SUPFAM" id="SSF52317">
    <property type="entry name" value="Class I glutamine amidotransferase-like"/>
    <property type="match status" value="1"/>
</dbReference>
<dbReference type="PANTHER" id="PTHR11405:SF4">
    <property type="entry name" value="CARBAMOYL-PHOSPHATE SYNTHASE ARGININE-SPECIFIC SMALL CHAIN"/>
    <property type="match status" value="1"/>
</dbReference>
<dbReference type="CDD" id="cd01744">
    <property type="entry name" value="GATase1_CPSase"/>
    <property type="match status" value="1"/>
</dbReference>
<dbReference type="InterPro" id="IPR029062">
    <property type="entry name" value="Class_I_gatase-like"/>
</dbReference>
<sequence>MKAVLALADGKVYEGEHFGAENEVEAEIVFNTSMSGYQEIITDPSYCGQMVVMTYPLIGNYGINPEDFESDRPYLSGFIIKELSRVQSNWRSRGNLEDFLKKNNVFGIQGIDTRALTRRIRDKGAQQAVLSTNTTDSQKLVEKARNSPGLIGRDLVKEVSCRKAYEWNESEWVIQKGQTQLETTKDRPHRVLVYDFGVKRNILRKLTRAGCKVKVFPATTSADEALATNPDGIFLSNGPGDPAAVPYAIENVKGLLGRVPIFGICLGHQILSLALNGSTYKLRFGHHGGNQPVLDANSGKVEITSQNHGFA</sequence>
<name>A0A381SHX4_9ZZZZ</name>
<evidence type="ECO:0000256" key="7">
    <source>
        <dbReference type="ARBA" id="ARBA00022605"/>
    </source>
</evidence>
<dbReference type="NCBIfam" id="NF009475">
    <property type="entry name" value="PRK12838.1"/>
    <property type="match status" value="1"/>
</dbReference>
<evidence type="ECO:0000256" key="4">
    <source>
        <dbReference type="ARBA" id="ARBA00012738"/>
    </source>
</evidence>
<evidence type="ECO:0000256" key="2">
    <source>
        <dbReference type="ARBA" id="ARBA00005077"/>
    </source>
</evidence>
<dbReference type="InterPro" id="IPR002474">
    <property type="entry name" value="CarbamoylP_synth_ssu_N"/>
</dbReference>
<comment type="pathway">
    <text evidence="1">Pyrimidine metabolism; UMP biosynthesis via de novo pathway; (S)-dihydroorotate from bicarbonate: step 1/3.</text>
</comment>
<organism evidence="15">
    <name type="scientific">marine metagenome</name>
    <dbReference type="NCBI Taxonomy" id="408172"/>
    <lineage>
        <taxon>unclassified sequences</taxon>
        <taxon>metagenomes</taxon>
        <taxon>ecological metagenomes</taxon>
    </lineage>
</organism>
<dbReference type="Pfam" id="PF00117">
    <property type="entry name" value="GATase"/>
    <property type="match status" value="1"/>
</dbReference>
<feature type="domain" description="Carbamoyl-phosphate synthase small subunit N-terminal" evidence="14">
    <location>
        <begin position="1"/>
        <end position="131"/>
    </location>
</feature>
<dbReference type="InterPro" id="IPR036480">
    <property type="entry name" value="CarbP_synth_ssu_N_sf"/>
</dbReference>
<keyword evidence="8" id="KW-0547">Nucleotide-binding</keyword>
<dbReference type="GO" id="GO:0004088">
    <property type="term" value="F:carbamoyl-phosphate synthase (glutamine-hydrolyzing) activity"/>
    <property type="evidence" value="ECO:0007669"/>
    <property type="project" value="UniProtKB-EC"/>
</dbReference>
<dbReference type="GO" id="GO:0006526">
    <property type="term" value="P:L-arginine biosynthetic process"/>
    <property type="evidence" value="ECO:0007669"/>
    <property type="project" value="TreeGrafter"/>
</dbReference>
<evidence type="ECO:0000313" key="15">
    <source>
        <dbReference type="EMBL" id="SVA01947.1"/>
    </source>
</evidence>
<evidence type="ECO:0000256" key="13">
    <source>
        <dbReference type="ARBA" id="ARBA00049285"/>
    </source>
</evidence>
<comment type="subunit">
    <text evidence="12">Heterodimer composed of 2 chains; the small (or glutamine) chain promotes the hydrolysis of glutamine to ammonia, which is used by the large (or ammonia) chain to synthesize carbamoyl phosphate.</text>
</comment>
<dbReference type="InterPro" id="IPR006274">
    <property type="entry name" value="CarbamoylP_synth_ssu"/>
</dbReference>
<comment type="pathway">
    <text evidence="2">Amino-acid biosynthesis; L-arginine biosynthesis; carbamoyl phosphate from bicarbonate: step 1/1.</text>
</comment>
<comment type="similarity">
    <text evidence="3">Belongs to the CarA family.</text>
</comment>
<keyword evidence="6" id="KW-0436">Ligase</keyword>
<dbReference type="EC" id="6.3.5.5" evidence="4"/>
<evidence type="ECO:0000256" key="5">
    <source>
        <dbReference type="ARBA" id="ARBA00022571"/>
    </source>
</evidence>
<dbReference type="GO" id="GO:0005951">
    <property type="term" value="C:carbamoyl-phosphate synthase complex"/>
    <property type="evidence" value="ECO:0007669"/>
    <property type="project" value="TreeGrafter"/>
</dbReference>
<dbReference type="GO" id="GO:0006221">
    <property type="term" value="P:pyrimidine nucleotide biosynthetic process"/>
    <property type="evidence" value="ECO:0007669"/>
    <property type="project" value="UniProtKB-KW"/>
</dbReference>
<dbReference type="EMBL" id="UINC01002955">
    <property type="protein sequence ID" value="SVA01947.1"/>
    <property type="molecule type" value="Genomic_DNA"/>
</dbReference>
<dbReference type="SMART" id="SM01097">
    <property type="entry name" value="CPSase_sm_chain"/>
    <property type="match status" value="1"/>
</dbReference>
<evidence type="ECO:0000256" key="11">
    <source>
        <dbReference type="ARBA" id="ARBA00022975"/>
    </source>
</evidence>
<dbReference type="Gene3D" id="3.40.50.880">
    <property type="match status" value="1"/>
</dbReference>
<dbReference type="PRINTS" id="PR00096">
    <property type="entry name" value="GATASE"/>
</dbReference>
<dbReference type="GO" id="GO:0006207">
    <property type="term" value="P:'de novo' pyrimidine nucleobase biosynthetic process"/>
    <property type="evidence" value="ECO:0007669"/>
    <property type="project" value="InterPro"/>
</dbReference>
<dbReference type="PANTHER" id="PTHR11405">
    <property type="entry name" value="CARBAMOYLTRANSFERASE FAMILY MEMBER"/>
    <property type="match status" value="1"/>
</dbReference>
<dbReference type="SUPFAM" id="SSF52021">
    <property type="entry name" value="Carbamoyl phosphate synthetase, small subunit N-terminal domain"/>
    <property type="match status" value="1"/>
</dbReference>